<sequence>GFLAAARYGKDKIRVFRVVRDKDTKFHYIVEYNVTALLEGQIETSFTQADNTVVVATDSIKNITYYLAKTSPHILDPTRFALHLGTHLVSKYAHITKSFITVEQLRWARISEDGIPAPGHTHAFWRDGSEKKFVQIEIDGTNGKNALVAKVEAGLRDLLVLKTTGSAFESFVRDEYTTLAEVDDRIFSTSVDLSYTFAPFAIAEPSDDKKLAFSATNVGKEAETGGAWDGERISALARSITLDVFAHDESASVQATLYKMGQRLLAESGSVQTVRYVLPNKHYIPVDMKYIGVDNTSPYVAAAEVFAPVDAPSGLISATISR</sequence>
<dbReference type="Proteomes" id="UP000814033">
    <property type="component" value="Unassembled WGS sequence"/>
</dbReference>
<evidence type="ECO:0000313" key="1">
    <source>
        <dbReference type="EMBL" id="KAI0050474.1"/>
    </source>
</evidence>
<reference evidence="1" key="1">
    <citation type="submission" date="2021-02" db="EMBL/GenBank/DDBJ databases">
        <authorList>
            <consortium name="DOE Joint Genome Institute"/>
            <person name="Ahrendt S."/>
            <person name="Looney B.P."/>
            <person name="Miyauchi S."/>
            <person name="Morin E."/>
            <person name="Drula E."/>
            <person name="Courty P.E."/>
            <person name="Chicoki N."/>
            <person name="Fauchery L."/>
            <person name="Kohler A."/>
            <person name="Kuo A."/>
            <person name="Labutti K."/>
            <person name="Pangilinan J."/>
            <person name="Lipzen A."/>
            <person name="Riley R."/>
            <person name="Andreopoulos W."/>
            <person name="He G."/>
            <person name="Johnson J."/>
            <person name="Barry K.W."/>
            <person name="Grigoriev I.V."/>
            <person name="Nagy L."/>
            <person name="Hibbett D."/>
            <person name="Henrissat B."/>
            <person name="Matheny P.B."/>
            <person name="Labbe J."/>
            <person name="Martin F."/>
        </authorList>
    </citation>
    <scope>NUCLEOTIDE SEQUENCE</scope>
    <source>
        <strain evidence="1">FP105234-sp</strain>
    </source>
</reference>
<comment type="caution">
    <text evidence="1">The sequence shown here is derived from an EMBL/GenBank/DDBJ whole genome shotgun (WGS) entry which is preliminary data.</text>
</comment>
<reference evidence="1" key="2">
    <citation type="journal article" date="2022" name="New Phytol.">
        <title>Evolutionary transition to the ectomycorrhizal habit in the genomes of a hyperdiverse lineage of mushroom-forming fungi.</title>
        <authorList>
            <person name="Looney B."/>
            <person name="Miyauchi S."/>
            <person name="Morin E."/>
            <person name="Drula E."/>
            <person name="Courty P.E."/>
            <person name="Kohler A."/>
            <person name="Kuo A."/>
            <person name="LaButti K."/>
            <person name="Pangilinan J."/>
            <person name="Lipzen A."/>
            <person name="Riley R."/>
            <person name="Andreopoulos W."/>
            <person name="He G."/>
            <person name="Johnson J."/>
            <person name="Nolan M."/>
            <person name="Tritt A."/>
            <person name="Barry K.W."/>
            <person name="Grigoriev I.V."/>
            <person name="Nagy L.G."/>
            <person name="Hibbett D."/>
            <person name="Henrissat B."/>
            <person name="Matheny P.B."/>
            <person name="Labbe J."/>
            <person name="Martin F.M."/>
        </authorList>
    </citation>
    <scope>NUCLEOTIDE SEQUENCE</scope>
    <source>
        <strain evidence="1">FP105234-sp</strain>
    </source>
</reference>
<feature type="non-terminal residue" evidence="1">
    <location>
        <position position="1"/>
    </location>
</feature>
<proteinExistence type="predicted"/>
<feature type="non-terminal residue" evidence="1">
    <location>
        <position position="322"/>
    </location>
</feature>
<keyword evidence="2" id="KW-1185">Reference proteome</keyword>
<organism evidence="1 2">
    <name type="scientific">Auriscalpium vulgare</name>
    <dbReference type="NCBI Taxonomy" id="40419"/>
    <lineage>
        <taxon>Eukaryota</taxon>
        <taxon>Fungi</taxon>
        <taxon>Dikarya</taxon>
        <taxon>Basidiomycota</taxon>
        <taxon>Agaricomycotina</taxon>
        <taxon>Agaricomycetes</taxon>
        <taxon>Russulales</taxon>
        <taxon>Auriscalpiaceae</taxon>
        <taxon>Auriscalpium</taxon>
    </lineage>
</organism>
<name>A0ACB8S2F3_9AGAM</name>
<accession>A0ACB8S2F3</accession>
<protein>
    <submittedName>
        <fullName evidence="1">Uricase</fullName>
    </submittedName>
</protein>
<dbReference type="EMBL" id="MU275861">
    <property type="protein sequence ID" value="KAI0050474.1"/>
    <property type="molecule type" value="Genomic_DNA"/>
</dbReference>
<evidence type="ECO:0000313" key="2">
    <source>
        <dbReference type="Proteomes" id="UP000814033"/>
    </source>
</evidence>
<gene>
    <name evidence="1" type="ORF">FA95DRAFT_1471729</name>
</gene>